<comment type="caution">
    <text evidence="2">The sequence shown here is derived from an EMBL/GenBank/DDBJ whole genome shotgun (WGS) entry which is preliminary data.</text>
</comment>
<evidence type="ECO:0000313" key="1">
    <source>
        <dbReference type="EMBL" id="RGW76020.1"/>
    </source>
</evidence>
<evidence type="ECO:0000313" key="4">
    <source>
        <dbReference type="Proteomes" id="UP000285776"/>
    </source>
</evidence>
<accession>A0AA93BM63</accession>
<name>A0AA93BM63_9BACT</name>
<dbReference type="Proteomes" id="UP000284562">
    <property type="component" value="Unassembled WGS sequence"/>
</dbReference>
<evidence type="ECO:0000313" key="3">
    <source>
        <dbReference type="Proteomes" id="UP000284562"/>
    </source>
</evidence>
<dbReference type="RefSeq" id="WP_118154483.1">
    <property type="nucleotide sequence ID" value="NZ_JBALKA010000001.1"/>
</dbReference>
<organism evidence="2 3">
    <name type="scientific">Segatella copri</name>
    <dbReference type="NCBI Taxonomy" id="165179"/>
    <lineage>
        <taxon>Bacteria</taxon>
        <taxon>Pseudomonadati</taxon>
        <taxon>Bacteroidota</taxon>
        <taxon>Bacteroidia</taxon>
        <taxon>Bacteroidales</taxon>
        <taxon>Prevotellaceae</taxon>
        <taxon>Segatella</taxon>
    </lineage>
</organism>
<sequence>MDEIINEIITAFSALWHVRRVGNSYEIITPVPTSNDMFVSVFLTKRENEYVVTDAGWIDSGVYDIDEIGDSVYKKITAYYTENYGIKTVKARNLLYYYKKTTKSFLVPNLIFDVSAFISGLVSTSCAEIAQTTDKSYNIFRKKAHTFLRTFIPNKSFLSKNEIKEYFPTLTFGAAIQSQNKIALLDFATGSNDNYYINSLCKSQTSFEIVQRSGASDRFSNRILLMDDLKKSLASEKVGVIVKLIRDKQICDLNTWSNRNILKDKLVV</sequence>
<dbReference type="EMBL" id="QSAV01000049">
    <property type="protein sequence ID" value="RGW76020.1"/>
    <property type="molecule type" value="Genomic_DNA"/>
</dbReference>
<dbReference type="AlphaFoldDB" id="A0AA93BM63"/>
<protein>
    <submittedName>
        <fullName evidence="2">Uncharacterized protein</fullName>
    </submittedName>
</protein>
<reference evidence="3 4" key="1">
    <citation type="submission" date="2018-08" db="EMBL/GenBank/DDBJ databases">
        <title>A genome reference for cultivated species of the human gut microbiota.</title>
        <authorList>
            <person name="Zou Y."/>
            <person name="Xue W."/>
            <person name="Luo G."/>
        </authorList>
    </citation>
    <scope>NUCLEOTIDE SEQUENCE [LARGE SCALE GENOMIC DNA]</scope>
    <source>
        <strain evidence="1 4">AF10-17</strain>
        <strain evidence="2 3">AF43-2</strain>
    </source>
</reference>
<gene>
    <name evidence="2" type="ORF">DW064_06400</name>
    <name evidence="1" type="ORF">DWV53_12530</name>
</gene>
<dbReference type="EMBL" id="QRNN01000018">
    <property type="protein sequence ID" value="RHK48790.1"/>
    <property type="molecule type" value="Genomic_DNA"/>
</dbReference>
<dbReference type="Proteomes" id="UP000285776">
    <property type="component" value="Unassembled WGS sequence"/>
</dbReference>
<evidence type="ECO:0000313" key="2">
    <source>
        <dbReference type="EMBL" id="RHK48790.1"/>
    </source>
</evidence>
<proteinExistence type="predicted"/>